<evidence type="ECO:0000256" key="2">
    <source>
        <dbReference type="ARBA" id="ARBA00022777"/>
    </source>
</evidence>
<keyword evidence="5" id="KW-1185">Reference proteome</keyword>
<evidence type="ECO:0000256" key="1">
    <source>
        <dbReference type="ARBA" id="ARBA00022679"/>
    </source>
</evidence>
<evidence type="ECO:0000313" key="4">
    <source>
        <dbReference type="EMBL" id="TDU81173.1"/>
    </source>
</evidence>
<organism evidence="4 5">
    <name type="scientific">Prosthecobacter fusiformis</name>
    <dbReference type="NCBI Taxonomy" id="48464"/>
    <lineage>
        <taxon>Bacteria</taxon>
        <taxon>Pseudomonadati</taxon>
        <taxon>Verrucomicrobiota</taxon>
        <taxon>Verrucomicrobiia</taxon>
        <taxon>Verrucomicrobiales</taxon>
        <taxon>Verrucomicrobiaceae</taxon>
        <taxon>Prosthecobacter</taxon>
    </lineage>
</organism>
<dbReference type="RefSeq" id="WP_208300242.1">
    <property type="nucleotide sequence ID" value="NZ_SOCA01000001.1"/>
</dbReference>
<sequence>MTTPRSGILAAGNFIVDYVKIVDHYPQQDMLASILSESQANGGGPYNVLKDLAAMQADFPLAACGLVGDDANGRWIRRDCEEHGIDTSQLHSTALGSTSYTDAMTVKSTGRRTFFHQRGANALFDVAHCDCTQTNAKILHLGYLMLLDHMDSFASDGQTHASRLLALAQQAGLETSVDMVSTENPQFREIALSALPFTDHLIINEIEASRVLSRTVKADDFDALLSAAQEILHLGVTQSVTIHVEHGAAACTRAGTTHIQPSLDLPPGYSQGATGAGDAFAAGLLYGLHEHMPLPDRLRLAVCTAAASLSHPTPSGGMKPVADCLALAEQFPFRF</sequence>
<dbReference type="AlphaFoldDB" id="A0A4V3FI62"/>
<keyword evidence="1" id="KW-0808">Transferase</keyword>
<gene>
    <name evidence="4" type="ORF">EI77_00475</name>
</gene>
<dbReference type="GO" id="GO:0005829">
    <property type="term" value="C:cytosol"/>
    <property type="evidence" value="ECO:0007669"/>
    <property type="project" value="TreeGrafter"/>
</dbReference>
<name>A0A4V3FI62_9BACT</name>
<accession>A0A4V3FI62</accession>
<feature type="domain" description="Carbohydrate kinase PfkB" evidence="3">
    <location>
        <begin position="17"/>
        <end position="313"/>
    </location>
</feature>
<dbReference type="EMBL" id="SOCA01000001">
    <property type="protein sequence ID" value="TDU81173.1"/>
    <property type="molecule type" value="Genomic_DNA"/>
</dbReference>
<dbReference type="InterPro" id="IPR011611">
    <property type="entry name" value="PfkB_dom"/>
</dbReference>
<dbReference type="Pfam" id="PF00294">
    <property type="entry name" value="PfkB"/>
    <property type="match status" value="1"/>
</dbReference>
<evidence type="ECO:0000259" key="3">
    <source>
        <dbReference type="Pfam" id="PF00294"/>
    </source>
</evidence>
<evidence type="ECO:0000313" key="5">
    <source>
        <dbReference type="Proteomes" id="UP000295662"/>
    </source>
</evidence>
<proteinExistence type="predicted"/>
<dbReference type="PANTHER" id="PTHR10584">
    <property type="entry name" value="SUGAR KINASE"/>
    <property type="match status" value="1"/>
</dbReference>
<protein>
    <submittedName>
        <fullName evidence="4">Sugar/nucleoside kinase (Ribokinase family)</fullName>
    </submittedName>
</protein>
<keyword evidence="2 4" id="KW-0418">Kinase</keyword>
<dbReference type="Proteomes" id="UP000295662">
    <property type="component" value="Unassembled WGS sequence"/>
</dbReference>
<dbReference type="SUPFAM" id="SSF53613">
    <property type="entry name" value="Ribokinase-like"/>
    <property type="match status" value="1"/>
</dbReference>
<reference evidence="4 5" key="1">
    <citation type="submission" date="2019-03" db="EMBL/GenBank/DDBJ databases">
        <title>Genomic Encyclopedia of Archaeal and Bacterial Type Strains, Phase II (KMG-II): from individual species to whole genera.</title>
        <authorList>
            <person name="Goeker M."/>
        </authorList>
    </citation>
    <scope>NUCLEOTIDE SEQUENCE [LARGE SCALE GENOMIC DNA]</scope>
    <source>
        <strain evidence="4 5">ATCC 25309</strain>
    </source>
</reference>
<comment type="caution">
    <text evidence="4">The sequence shown here is derived from an EMBL/GenBank/DDBJ whole genome shotgun (WGS) entry which is preliminary data.</text>
</comment>
<dbReference type="GO" id="GO:0016301">
    <property type="term" value="F:kinase activity"/>
    <property type="evidence" value="ECO:0007669"/>
    <property type="project" value="UniProtKB-KW"/>
</dbReference>
<dbReference type="InterPro" id="IPR029056">
    <property type="entry name" value="Ribokinase-like"/>
</dbReference>
<dbReference type="Gene3D" id="3.40.1190.20">
    <property type="match status" value="1"/>
</dbReference>
<dbReference type="PANTHER" id="PTHR10584:SF166">
    <property type="entry name" value="RIBOKINASE"/>
    <property type="match status" value="1"/>
</dbReference>